<name>A0A1X0NLT2_9TRYP</name>
<feature type="compositionally biased region" description="Low complexity" evidence="1">
    <location>
        <begin position="59"/>
        <end position="100"/>
    </location>
</feature>
<organism evidence="3 4">
    <name type="scientific">Trypanosoma theileri</name>
    <dbReference type="NCBI Taxonomy" id="67003"/>
    <lineage>
        <taxon>Eukaryota</taxon>
        <taxon>Discoba</taxon>
        <taxon>Euglenozoa</taxon>
        <taxon>Kinetoplastea</taxon>
        <taxon>Metakinetoplastina</taxon>
        <taxon>Trypanosomatida</taxon>
        <taxon>Trypanosomatidae</taxon>
        <taxon>Trypanosoma</taxon>
    </lineage>
</organism>
<dbReference type="InterPro" id="IPR032839">
    <property type="entry name" value="RAB3GAP_N"/>
</dbReference>
<evidence type="ECO:0000313" key="3">
    <source>
        <dbReference type="EMBL" id="ORC85637.1"/>
    </source>
</evidence>
<dbReference type="PANTHER" id="PTHR12472:SF0">
    <property type="entry name" value="RAB3 GTPASE-ACTIVATING PROTEIN NON-CATALYTIC SUBUNIT"/>
    <property type="match status" value="1"/>
</dbReference>
<reference evidence="3 4" key="1">
    <citation type="submission" date="2017-03" db="EMBL/GenBank/DDBJ databases">
        <title>An alternative strategy for trypanosome survival in the mammalian bloodstream revealed through genome and transcriptome analysis of the ubiquitous bovine parasite Trypanosoma (Megatrypanum) theileri.</title>
        <authorList>
            <person name="Kelly S."/>
            <person name="Ivens A."/>
            <person name="Mott A."/>
            <person name="O'Neill E."/>
            <person name="Emms D."/>
            <person name="Macleod O."/>
            <person name="Voorheis P."/>
            <person name="Matthews J."/>
            <person name="Matthews K."/>
            <person name="Carrington M."/>
        </authorList>
    </citation>
    <scope>NUCLEOTIDE SEQUENCE [LARGE SCALE GENOMIC DNA]</scope>
    <source>
        <strain evidence="3">Edinburgh</strain>
    </source>
</reference>
<evidence type="ECO:0000259" key="2">
    <source>
        <dbReference type="Pfam" id="PF14655"/>
    </source>
</evidence>
<feature type="region of interest" description="Disordered" evidence="1">
    <location>
        <begin position="59"/>
        <end position="101"/>
    </location>
</feature>
<comment type="caution">
    <text evidence="3">The sequence shown here is derived from an EMBL/GenBank/DDBJ whole genome shotgun (WGS) entry which is preliminary data.</text>
</comment>
<dbReference type="VEuPathDB" id="TriTrypDB:TM35_000342490"/>
<feature type="domain" description="Rab3-GAP regulatory subunit N-terminal" evidence="2">
    <location>
        <begin position="364"/>
        <end position="536"/>
    </location>
</feature>
<protein>
    <recommendedName>
        <fullName evidence="2">Rab3-GAP regulatory subunit N-terminal domain-containing protein</fullName>
    </recommendedName>
</protein>
<accession>A0A1X0NLT2</accession>
<gene>
    <name evidence="3" type="ORF">TM35_000342490</name>
</gene>
<evidence type="ECO:0000256" key="1">
    <source>
        <dbReference type="SAM" id="MobiDB-lite"/>
    </source>
</evidence>
<dbReference type="Proteomes" id="UP000192257">
    <property type="component" value="Unassembled WGS sequence"/>
</dbReference>
<keyword evidence="4" id="KW-1185">Reference proteome</keyword>
<dbReference type="GeneID" id="39988927"/>
<dbReference type="RefSeq" id="XP_028879703.1">
    <property type="nucleotide sequence ID" value="XM_029029147.1"/>
</dbReference>
<sequence>MASISLHDVGRLRQTEAVSKLSRLSPTYLMLSSGVFLIASVNTDSNRCILELLVDDDATNNNNTTTTTTTTNMIGNNSSSSSSSNANSTVNANGVSSTSSMTAGEKKRLDFLRTLFRVPRTLEVLEDEGVITSIELVRDYRKLEGGKELTTSRKRTLESLYVHLFIGTSTGTVFICNALRATIMALAQFQYHGSIGRDPVETPQGNTGMSRHVNESVVRFAVHSTGPETRLNANIAQSTASMPMETLHSIYIVHSKGRVVVLDRVALDVFLTVAEERLDGKRPYFVLEWSPDSNISSFPTAGPAAHFASHVEHVFILSEIGGYSSIELQTMHSTEFIGVERCIRDAAFFFSNKGDTTAILRDGPKALESMLLCGETPALSMYTFENTRAAFSTRQTVKALVSVIGGMAKKVWRGSSETEVVIKPKHLAKKPQLAKDAFFEADLVFSMVQVDPTSQWAACYSEMAGRIYLYDLMGGAMWRVMKGCRAAEFQWHLTTIGGKRMLLLVIHLPLRHAIEVYSLRLGQRVAARHIPEGSILLRPDSSSLSSSYFSVLLLTPTRHVMQLRVGLNNNDEGVGNLVSSVSFHDSMYEPPLPSRKKREKNSPMMPCDIIKKVFNLSLPIPITDNNLFDKYYSQMKGLENNIKTHFSPGVSDDRCLPKNVRITAESIPRNLTSAQSLNFVELRLACVTNYRRALMMRSNDDETQQQQLLQQQQQQQLSLSSGSSLSSYYMMPLFSKEDGKVNGLLEQAVQVAGEAFLSDNSVSISSQLGDVLTSIQRYLKIHINSTLNEKDGKLSPIPLEEFLSFFHCCGYKLEFLRDVVREYDQHSEVTRNIWAEIGDVFFGSGRGIGCLLQQLEVFSALGFQTLDVGIVALCWLSHSFVYTPTLICNAPLLHLVFLLKTCSDAAFLSGIEQITFLTNMTPHHYKRTEASLLLMILCIIIRQLVKPIGQSYHKHCSHLLQQLLLLRTLFNQCESHITRYTSISIKHRFKKLRLGELRLSDGGGDTLNIWFFRLFDTSLASIFSENVMGNDELKKSLAGVDMVVLLKLLSIREREEEEEGKEKDLNWSQKTPWYDDGTWNHNTFKSFVIQPCLTFVDDFKRENEDGKSIHPSLTPPQLAGLSIILISCIIVLERELVPLRDKTLSFLQNNTIPDANLFEGGDISVTSSIQHPKGSRSTRDYFNSCYEVLDFIQIICHQLIGSPDNYECGKIIEIIQKLLSQDDDAVFSLIPVMIRNQLKKFMDLLSNRPEILLRRIQEARSFVKTIMFFAFTETGSRASNLSLLPSQPLSIPWDSMFEKRVIMFSLLPDYHHHHHHSSESTLGDKVMESRMKARSTLLNYMVFIDLMNSHTEKSFHLAESLSKSLGLTEFIRDMPQLILFDAAARQLFPGNELKRLLNGIKNRHLAARIAAIDFKIIITCCFRYYTNVKKNTPKENRSELQRIALKLQSMDSAMSDDCRLWIHSDNGIRRDADLSGDMEEKEKKDEVHTESLPLEYKLVACSKWYTLPLFRVVERKVWERLQLPRDSEQLVDFNENLLTLARVAAEGKPTLGSDLRRFADELPSVATRLAAVFQD</sequence>
<dbReference type="EMBL" id="NBCO01000034">
    <property type="protein sequence ID" value="ORC85637.1"/>
    <property type="molecule type" value="Genomic_DNA"/>
</dbReference>
<dbReference type="InterPro" id="IPR026059">
    <property type="entry name" value="Rab3GAP2"/>
</dbReference>
<evidence type="ECO:0000313" key="4">
    <source>
        <dbReference type="Proteomes" id="UP000192257"/>
    </source>
</evidence>
<proteinExistence type="predicted"/>
<dbReference type="PANTHER" id="PTHR12472">
    <property type="entry name" value="RAB3-GAP REGULATORY DOMAIN"/>
    <property type="match status" value="1"/>
</dbReference>
<dbReference type="Pfam" id="PF14655">
    <property type="entry name" value="RAB3GAP2_N"/>
    <property type="match status" value="1"/>
</dbReference>
<dbReference type="OrthoDB" id="2019917at2759"/>